<protein>
    <submittedName>
        <fullName evidence="1">Uncharacterized protein</fullName>
    </submittedName>
</protein>
<organism evidence="1 2">
    <name type="scientific">Dysgonomonas capnocytophagoides</name>
    <dbReference type="NCBI Taxonomy" id="45254"/>
    <lineage>
        <taxon>Bacteria</taxon>
        <taxon>Pseudomonadati</taxon>
        <taxon>Bacteroidota</taxon>
        <taxon>Bacteroidia</taxon>
        <taxon>Bacteroidales</taxon>
        <taxon>Dysgonomonadaceae</taxon>
        <taxon>Dysgonomonas</taxon>
    </lineage>
</organism>
<dbReference type="AlphaFoldDB" id="A0A4Y8L296"/>
<dbReference type="EMBL" id="SOML01000007">
    <property type="protein sequence ID" value="TFD95632.1"/>
    <property type="molecule type" value="Genomic_DNA"/>
</dbReference>
<reference evidence="1 2" key="1">
    <citation type="submission" date="2019-03" db="EMBL/GenBank/DDBJ databases">
        <title>San Antonio Military Medical Center submission to MRSN (WRAIR), pending publication.</title>
        <authorList>
            <person name="Blyth D.M."/>
            <person name="Mccarthy S.L."/>
            <person name="Schall S.E."/>
            <person name="Stam J.A."/>
            <person name="Ong A.C."/>
            <person name="Mcgann P.T."/>
        </authorList>
    </citation>
    <scope>NUCLEOTIDE SEQUENCE [LARGE SCALE GENOMIC DNA]</scope>
    <source>
        <strain evidence="1 2">MRSN571793</strain>
    </source>
</reference>
<sequence>MIKICITLKSHLAEYLNGKYFSRDQECVCLPDKLDLYHTVWNLLEKVPVNCKPNLEGNLCLGLPDRRQGKDPAIYNYLGQRSIQIITLRVEALFFGELRSRLDIGKNIHGRRYQDIVYEFKCEYMIDSITDDALLKDFYRWREKIRQRDKRKYLKKTHKK</sequence>
<dbReference type="RefSeq" id="WP_134436651.1">
    <property type="nucleotide sequence ID" value="NZ_JAWZLG010000074.1"/>
</dbReference>
<gene>
    <name evidence="1" type="ORF">E2605_12415</name>
</gene>
<evidence type="ECO:0000313" key="2">
    <source>
        <dbReference type="Proteomes" id="UP000297861"/>
    </source>
</evidence>
<evidence type="ECO:0000313" key="1">
    <source>
        <dbReference type="EMBL" id="TFD95632.1"/>
    </source>
</evidence>
<name>A0A4Y8L296_9BACT</name>
<comment type="caution">
    <text evidence="1">The sequence shown here is derived from an EMBL/GenBank/DDBJ whole genome shotgun (WGS) entry which is preliminary data.</text>
</comment>
<keyword evidence="2" id="KW-1185">Reference proteome</keyword>
<proteinExistence type="predicted"/>
<dbReference type="OrthoDB" id="1030522at2"/>
<dbReference type="Proteomes" id="UP000297861">
    <property type="component" value="Unassembled WGS sequence"/>
</dbReference>
<accession>A0A4Y8L296</accession>